<organism evidence="4">
    <name type="scientific">Ife virus</name>
    <dbReference type="NCBI Taxonomy" id="2547357"/>
    <lineage>
        <taxon>Viruses</taxon>
        <taxon>Riboviria</taxon>
        <taxon>Orthornavirae</taxon>
        <taxon>Duplornaviricota</taxon>
        <taxon>Resentoviricetes</taxon>
        <taxon>Reovirales</taxon>
        <taxon>Sedoreoviridae</taxon>
        <taxon>Orbivirus</taxon>
    </lineage>
</organism>
<evidence type="ECO:0000256" key="2">
    <source>
        <dbReference type="ARBA" id="ARBA00014070"/>
    </source>
</evidence>
<dbReference type="Pfam" id="PF04514">
    <property type="entry name" value="BTV_NS2"/>
    <property type="match status" value="2"/>
</dbReference>
<reference evidence="4" key="1">
    <citation type="journal article" date="2019" name="Viruses">
        <title>Discovery and Characterization of Bukakata orbivirus (Reoviridae:Orbivirus), a Novel Virus from a Ugandan Bat.</title>
        <authorList>
            <person name="Fagre A.C."/>
            <person name="Lee J.S."/>
            <person name="Kityo R.M."/>
            <person name="Bergren N.A."/>
            <person name="Mossel E.C."/>
            <person name="Nakayiki T."/>
            <person name="Nalikka B."/>
            <person name="Nyakarahuka L."/>
            <person name="Gilbert A.T."/>
            <person name="Peterhans J.K."/>
            <person name="Crabtree M.B."/>
            <person name="Towner J.S."/>
            <person name="Amman B.R."/>
            <person name="Sealy T.K."/>
            <person name="Schuh A.J."/>
            <person name="Nichol S.T."/>
            <person name="Lutwama J.J."/>
            <person name="Miller B.R."/>
            <person name="Kading R.C."/>
        </authorList>
    </citation>
    <scope>NUCLEOTIDE SEQUENCE</scope>
    <source>
        <strain evidence="4">IbAn 57245</strain>
    </source>
</reference>
<dbReference type="InterPro" id="IPR007602">
    <property type="entry name" value="BTV_NS2"/>
</dbReference>
<dbReference type="InterPro" id="IPR037194">
    <property type="entry name" value="NS2_N"/>
</dbReference>
<dbReference type="SUPFAM" id="SSF110132">
    <property type="entry name" value="BTV NS2-like ssRNA-binding domain"/>
    <property type="match status" value="1"/>
</dbReference>
<accession>A0A482A5X4</accession>
<dbReference type="EMBL" id="MK359242">
    <property type="protein sequence ID" value="QBL15282.1"/>
    <property type="molecule type" value="Genomic_RNA"/>
</dbReference>
<sequence>MAQAGQERRRFTKTVCLLDESKDGFCASMCRLLKRNYLILRIGRTVQIGAVNIPPPKSYVVRIRGEGAYKIQDGNESICMMVACDGVEATVERWDEWEYELVSAMPYAVQLQSQGNILDGEIRYCVGRGEVKPYTRNGVLRNELPDLPGVIQSSSNLRDLRSQIKEDREGYRAKLANFAQSQGSVALSRFYGGGFNTMQVNDVVVEECDQDVEEELTAVVCTEEKMATSDDSKEEKVVAKSVLSDEYVSKMKQVFSANSRRIGGHPLTMPDKKGSFRNLLFEIAERIPNISLFHYDLNNLTYYFDYKGCATRVGVCLLDDGSVILLPST</sequence>
<comment type="function">
    <text evidence="1">Single-stranded RNA-binding protein.</text>
</comment>
<keyword evidence="3" id="KW-0694">RNA-binding</keyword>
<evidence type="ECO:0000256" key="3">
    <source>
        <dbReference type="ARBA" id="ARBA00022884"/>
    </source>
</evidence>
<evidence type="ECO:0000313" key="4">
    <source>
        <dbReference type="EMBL" id="QBL15282.1"/>
    </source>
</evidence>
<proteinExistence type="predicted"/>
<name>A0A482A5X4_9REOV</name>
<evidence type="ECO:0000256" key="1">
    <source>
        <dbReference type="ARBA" id="ARBA00002402"/>
    </source>
</evidence>
<protein>
    <recommendedName>
        <fullName evidence="2">Non-structural protein NS2</fullName>
    </recommendedName>
</protein>
<dbReference type="GO" id="GO:0003723">
    <property type="term" value="F:RNA binding"/>
    <property type="evidence" value="ECO:0007669"/>
    <property type="project" value="UniProtKB-KW"/>
</dbReference>